<dbReference type="InterPro" id="IPR049326">
    <property type="entry name" value="Rhodopsin_dom_fungi"/>
</dbReference>
<feature type="domain" description="Rhodopsin" evidence="7">
    <location>
        <begin position="34"/>
        <end position="273"/>
    </location>
</feature>
<dbReference type="GO" id="GO:0016020">
    <property type="term" value="C:membrane"/>
    <property type="evidence" value="ECO:0007669"/>
    <property type="project" value="UniProtKB-SubCell"/>
</dbReference>
<keyword evidence="2 6" id="KW-0812">Transmembrane</keyword>
<feature type="transmembrane region" description="Helical" evidence="6">
    <location>
        <begin position="172"/>
        <end position="197"/>
    </location>
</feature>
<protein>
    <recommendedName>
        <fullName evidence="7">Rhodopsin domain-containing protein</fullName>
    </recommendedName>
</protein>
<evidence type="ECO:0000256" key="6">
    <source>
        <dbReference type="SAM" id="Phobius"/>
    </source>
</evidence>
<dbReference type="PANTHER" id="PTHR33048">
    <property type="entry name" value="PTH11-LIKE INTEGRAL MEMBRANE PROTEIN (AFU_ORTHOLOGUE AFUA_5G11245)"/>
    <property type="match status" value="1"/>
</dbReference>
<feature type="transmembrane region" description="Helical" evidence="6">
    <location>
        <begin position="99"/>
        <end position="117"/>
    </location>
</feature>
<reference evidence="8" key="1">
    <citation type="submission" date="2019-04" db="EMBL/GenBank/DDBJ databases">
        <title>Friends and foes A comparative genomics study of 23 Aspergillus species from section Flavi.</title>
        <authorList>
            <consortium name="DOE Joint Genome Institute"/>
            <person name="Kjaerbolling I."/>
            <person name="Vesth T."/>
            <person name="Frisvad J.C."/>
            <person name="Nybo J.L."/>
            <person name="Theobald S."/>
            <person name="Kildgaard S."/>
            <person name="Isbrandt T."/>
            <person name="Kuo A."/>
            <person name="Sato A."/>
            <person name="Lyhne E.K."/>
            <person name="Kogle M.E."/>
            <person name="Wiebenga A."/>
            <person name="Kun R.S."/>
            <person name="Lubbers R.J."/>
            <person name="Makela M.R."/>
            <person name="Barry K."/>
            <person name="Chovatia M."/>
            <person name="Clum A."/>
            <person name="Daum C."/>
            <person name="Haridas S."/>
            <person name="He G."/>
            <person name="LaButti K."/>
            <person name="Lipzen A."/>
            <person name="Mondo S."/>
            <person name="Riley R."/>
            <person name="Salamov A."/>
            <person name="Simmons B.A."/>
            <person name="Magnuson J.K."/>
            <person name="Henrissat B."/>
            <person name="Mortensen U.H."/>
            <person name="Larsen T.O."/>
            <person name="Devries R.P."/>
            <person name="Grigoriev I.V."/>
            <person name="Machida M."/>
            <person name="Baker S.E."/>
            <person name="Andersen M.R."/>
        </authorList>
    </citation>
    <scope>NUCLEOTIDE SEQUENCE</scope>
    <source>
        <strain evidence="8">CBS 117612</strain>
    </source>
</reference>
<name>A0A5N6Y266_9EURO</name>
<evidence type="ECO:0000256" key="4">
    <source>
        <dbReference type="ARBA" id="ARBA00023136"/>
    </source>
</evidence>
<feature type="transmembrane region" description="Helical" evidence="6">
    <location>
        <begin position="249"/>
        <end position="268"/>
    </location>
</feature>
<keyword evidence="4 6" id="KW-0472">Membrane</keyword>
<feature type="transmembrane region" description="Helical" evidence="6">
    <location>
        <begin position="129"/>
        <end position="152"/>
    </location>
</feature>
<dbReference type="Proteomes" id="UP000325558">
    <property type="component" value="Unassembled WGS sequence"/>
</dbReference>
<sequence length="373" mass="41942">MQDVPSYSYRNSLRPWNVVCQSTCLAASALVMAMRIYTKFFLRRSASWEDYTCLIASVGFIGYATISFEADKVGSGIHQAEVAKEDLVKYAMLANASQIMYGPLIFITKLSILLLYLRVFAPAKRSRMYIFIHGLLWSNAAFYLADTLLEIFACVPREKIWHPDVHGHCVNVNVMILATAILNTISDFSLLILPIFSVWRLHMRNTQKLGISAIFAAGLFACFSSAMRISISVQKNNTSDRTYDWFPEFLWTSAEISAGIIASSLPAVPSFFRHIKGKASTAISSEVKSTSRSNRYNLSKRQRWSSNRGSGWRNGHIESLPQMEYNELDGIHEWQCRGSRLVDHGATSISDSRTSQKGILKTVEIDVEETAIC</sequence>
<gene>
    <name evidence="8" type="ORF">BDV24DRAFT_135773</name>
</gene>
<feature type="transmembrane region" description="Helical" evidence="6">
    <location>
        <begin position="209"/>
        <end position="229"/>
    </location>
</feature>
<dbReference type="OrthoDB" id="5342292at2759"/>
<evidence type="ECO:0000313" key="8">
    <source>
        <dbReference type="EMBL" id="KAE8339542.1"/>
    </source>
</evidence>
<comment type="subcellular location">
    <subcellularLocation>
        <location evidence="1">Membrane</location>
        <topology evidence="1">Multi-pass membrane protein</topology>
    </subcellularLocation>
</comment>
<dbReference type="EMBL" id="ML737156">
    <property type="protein sequence ID" value="KAE8339542.1"/>
    <property type="molecule type" value="Genomic_DNA"/>
</dbReference>
<comment type="similarity">
    <text evidence="5">Belongs to the SAT4 family.</text>
</comment>
<keyword evidence="3 6" id="KW-1133">Transmembrane helix</keyword>
<dbReference type="AlphaFoldDB" id="A0A5N6Y266"/>
<dbReference type="Pfam" id="PF20684">
    <property type="entry name" value="Fung_rhodopsin"/>
    <property type="match status" value="1"/>
</dbReference>
<accession>A0A5N6Y266</accession>
<evidence type="ECO:0000256" key="2">
    <source>
        <dbReference type="ARBA" id="ARBA00022692"/>
    </source>
</evidence>
<dbReference type="InterPro" id="IPR052337">
    <property type="entry name" value="SAT4-like"/>
</dbReference>
<evidence type="ECO:0000256" key="1">
    <source>
        <dbReference type="ARBA" id="ARBA00004141"/>
    </source>
</evidence>
<feature type="transmembrane region" description="Helical" evidence="6">
    <location>
        <begin position="48"/>
        <end position="66"/>
    </location>
</feature>
<organism evidence="8">
    <name type="scientific">Aspergillus arachidicola</name>
    <dbReference type="NCBI Taxonomy" id="656916"/>
    <lineage>
        <taxon>Eukaryota</taxon>
        <taxon>Fungi</taxon>
        <taxon>Dikarya</taxon>
        <taxon>Ascomycota</taxon>
        <taxon>Pezizomycotina</taxon>
        <taxon>Eurotiomycetes</taxon>
        <taxon>Eurotiomycetidae</taxon>
        <taxon>Eurotiales</taxon>
        <taxon>Aspergillaceae</taxon>
        <taxon>Aspergillus</taxon>
        <taxon>Aspergillus subgen. Circumdati</taxon>
    </lineage>
</organism>
<dbReference type="PANTHER" id="PTHR33048:SF160">
    <property type="entry name" value="SAT4 FAMILY MEMBRANE PROTEIN"/>
    <property type="match status" value="1"/>
</dbReference>
<feature type="transmembrane region" description="Helical" evidence="6">
    <location>
        <begin position="16"/>
        <end position="36"/>
    </location>
</feature>
<evidence type="ECO:0000259" key="7">
    <source>
        <dbReference type="Pfam" id="PF20684"/>
    </source>
</evidence>
<evidence type="ECO:0000256" key="3">
    <source>
        <dbReference type="ARBA" id="ARBA00022989"/>
    </source>
</evidence>
<evidence type="ECO:0000256" key="5">
    <source>
        <dbReference type="ARBA" id="ARBA00038359"/>
    </source>
</evidence>
<proteinExistence type="inferred from homology"/>